<organism evidence="1 2">
    <name type="scientific">Gymnopus androsaceus JB14</name>
    <dbReference type="NCBI Taxonomy" id="1447944"/>
    <lineage>
        <taxon>Eukaryota</taxon>
        <taxon>Fungi</taxon>
        <taxon>Dikarya</taxon>
        <taxon>Basidiomycota</taxon>
        <taxon>Agaricomycotina</taxon>
        <taxon>Agaricomycetes</taxon>
        <taxon>Agaricomycetidae</taxon>
        <taxon>Agaricales</taxon>
        <taxon>Marasmiineae</taxon>
        <taxon>Omphalotaceae</taxon>
        <taxon>Gymnopus</taxon>
    </lineage>
</organism>
<evidence type="ECO:0000313" key="2">
    <source>
        <dbReference type="Proteomes" id="UP000799118"/>
    </source>
</evidence>
<sequence length="273" mass="30414">MALSTEAEARIILFNPDSRVESLPVERNIGCPRIVILEELNPVQTALQSRWMIPEGHAGEDAIGGPGTRTKIFYCTQRWQAFEEEEDRLWSDRTSWSVSIPPELSRFLPLGPDIRGTWESPNSHRKPNYHATKRLPLLICDLTAIPSAYDHLSKISDVKLDPFIYRIPGLFQNSLDQLVHQFLPPPRGCLSGTSTSTSPSSPSSESESLPLVLYLIPQEVGLSVQSVCWKEKKKPKKEAKEVERFGLGTEGPTSLVDSLPTTNNLIAEARACP</sequence>
<keyword evidence="2" id="KW-1185">Reference proteome</keyword>
<name>A0A6A4GJM2_9AGAR</name>
<gene>
    <name evidence="1" type="ORF">BT96DRAFT_1006640</name>
</gene>
<accession>A0A6A4GJM2</accession>
<dbReference type="AlphaFoldDB" id="A0A6A4GJM2"/>
<protein>
    <submittedName>
        <fullName evidence="1">Uncharacterized protein</fullName>
    </submittedName>
</protein>
<evidence type="ECO:0000313" key="1">
    <source>
        <dbReference type="EMBL" id="KAE9385889.1"/>
    </source>
</evidence>
<reference evidence="1" key="1">
    <citation type="journal article" date="2019" name="Environ. Microbiol.">
        <title>Fungal ecological strategies reflected in gene transcription - a case study of two litter decomposers.</title>
        <authorList>
            <person name="Barbi F."/>
            <person name="Kohler A."/>
            <person name="Barry K."/>
            <person name="Baskaran P."/>
            <person name="Daum C."/>
            <person name="Fauchery L."/>
            <person name="Ihrmark K."/>
            <person name="Kuo A."/>
            <person name="LaButti K."/>
            <person name="Lipzen A."/>
            <person name="Morin E."/>
            <person name="Grigoriev I.V."/>
            <person name="Henrissat B."/>
            <person name="Lindahl B."/>
            <person name="Martin F."/>
        </authorList>
    </citation>
    <scope>NUCLEOTIDE SEQUENCE</scope>
    <source>
        <strain evidence="1">JB14</strain>
    </source>
</reference>
<dbReference type="EMBL" id="ML769936">
    <property type="protein sequence ID" value="KAE9385889.1"/>
    <property type="molecule type" value="Genomic_DNA"/>
</dbReference>
<dbReference type="Proteomes" id="UP000799118">
    <property type="component" value="Unassembled WGS sequence"/>
</dbReference>
<proteinExistence type="predicted"/>